<accession>A0A254TEW0</accession>
<dbReference type="InterPro" id="IPR011006">
    <property type="entry name" value="CheY-like_superfamily"/>
</dbReference>
<dbReference type="SMART" id="SM00421">
    <property type="entry name" value="HTH_LUXR"/>
    <property type="match status" value="1"/>
</dbReference>
<keyword evidence="1 3" id="KW-0597">Phosphoprotein</keyword>
<evidence type="ECO:0000256" key="2">
    <source>
        <dbReference type="ARBA" id="ARBA00023125"/>
    </source>
</evidence>
<dbReference type="AlphaFoldDB" id="A0A254TEW0"/>
<feature type="domain" description="HTH luxR-type" evidence="4">
    <location>
        <begin position="138"/>
        <end position="203"/>
    </location>
</feature>
<dbReference type="CDD" id="cd06170">
    <property type="entry name" value="LuxR_C_like"/>
    <property type="match status" value="1"/>
</dbReference>
<dbReference type="CDD" id="cd17535">
    <property type="entry name" value="REC_NarL-like"/>
    <property type="match status" value="1"/>
</dbReference>
<dbReference type="GO" id="GO:0003677">
    <property type="term" value="F:DNA binding"/>
    <property type="evidence" value="ECO:0007669"/>
    <property type="project" value="UniProtKB-KW"/>
</dbReference>
<sequence>MVDTLHVMIADDHPVVRMGLASMIELEPGFSLVGTAANGAEAVALYRQLRPDVALMDLRMPQLDGVAAIEHIRTFDPAARIVILTTFDGEEEIFRGLRAGARGYLLKDAPSEQVLDCIRAVAGGRRYLPLDVASKLAQRMDTAELSARELQVLELIAGGMSNKQVAQAVSITEGTVKFHVNNILSKLGVDSRTEAVTLALKRGIIRIA</sequence>
<evidence type="ECO:0000259" key="4">
    <source>
        <dbReference type="PROSITE" id="PS50043"/>
    </source>
</evidence>
<dbReference type="OrthoDB" id="9780593at2"/>
<dbReference type="PANTHER" id="PTHR43214:SF43">
    <property type="entry name" value="TWO-COMPONENT RESPONSE REGULATOR"/>
    <property type="match status" value="1"/>
</dbReference>
<dbReference type="GO" id="GO:0000160">
    <property type="term" value="P:phosphorelay signal transduction system"/>
    <property type="evidence" value="ECO:0007669"/>
    <property type="project" value="InterPro"/>
</dbReference>
<name>A0A254TEW0_9BURK</name>
<dbReference type="Gene3D" id="3.40.50.2300">
    <property type="match status" value="1"/>
</dbReference>
<proteinExistence type="predicted"/>
<dbReference type="PROSITE" id="PS50043">
    <property type="entry name" value="HTH_LUXR_2"/>
    <property type="match status" value="1"/>
</dbReference>
<evidence type="ECO:0000259" key="5">
    <source>
        <dbReference type="PROSITE" id="PS50110"/>
    </source>
</evidence>
<dbReference type="SMART" id="SM00448">
    <property type="entry name" value="REC"/>
    <property type="match status" value="1"/>
</dbReference>
<evidence type="ECO:0000256" key="3">
    <source>
        <dbReference type="PROSITE-ProRule" id="PRU00169"/>
    </source>
</evidence>
<dbReference type="InterPro" id="IPR058245">
    <property type="entry name" value="NreC/VraR/RcsB-like_REC"/>
</dbReference>
<feature type="modified residue" description="4-aspartylphosphate" evidence="3">
    <location>
        <position position="57"/>
    </location>
</feature>
<dbReference type="SUPFAM" id="SSF46894">
    <property type="entry name" value="C-terminal effector domain of the bipartite response regulators"/>
    <property type="match status" value="1"/>
</dbReference>
<dbReference type="Pfam" id="PF00072">
    <property type="entry name" value="Response_reg"/>
    <property type="match status" value="1"/>
</dbReference>
<dbReference type="RefSeq" id="WP_088708053.1">
    <property type="nucleotide sequence ID" value="NZ_LSTO01000001.1"/>
</dbReference>
<evidence type="ECO:0000313" key="7">
    <source>
        <dbReference type="Proteomes" id="UP000197535"/>
    </source>
</evidence>
<dbReference type="InterPro" id="IPR016032">
    <property type="entry name" value="Sig_transdc_resp-reg_C-effctor"/>
</dbReference>
<comment type="caution">
    <text evidence="6">The sequence shown here is derived from an EMBL/GenBank/DDBJ whole genome shotgun (WGS) entry which is preliminary data.</text>
</comment>
<dbReference type="Pfam" id="PF00196">
    <property type="entry name" value="GerE"/>
    <property type="match status" value="1"/>
</dbReference>
<dbReference type="EMBL" id="LSTO01000001">
    <property type="protein sequence ID" value="OWW21199.1"/>
    <property type="molecule type" value="Genomic_DNA"/>
</dbReference>
<keyword evidence="7" id="KW-1185">Reference proteome</keyword>
<dbReference type="PROSITE" id="PS00622">
    <property type="entry name" value="HTH_LUXR_1"/>
    <property type="match status" value="1"/>
</dbReference>
<evidence type="ECO:0000313" key="6">
    <source>
        <dbReference type="EMBL" id="OWW21199.1"/>
    </source>
</evidence>
<reference evidence="6 7" key="1">
    <citation type="submission" date="2016-02" db="EMBL/GenBank/DDBJ databases">
        <authorList>
            <person name="Wen L."/>
            <person name="He K."/>
            <person name="Yang H."/>
        </authorList>
    </citation>
    <scope>NUCLEOTIDE SEQUENCE [LARGE SCALE GENOMIC DNA]</scope>
    <source>
        <strain evidence="6 7">TSA40</strain>
    </source>
</reference>
<dbReference type="InterPro" id="IPR039420">
    <property type="entry name" value="WalR-like"/>
</dbReference>
<dbReference type="PANTHER" id="PTHR43214">
    <property type="entry name" value="TWO-COMPONENT RESPONSE REGULATOR"/>
    <property type="match status" value="1"/>
</dbReference>
<organism evidence="6 7">
    <name type="scientific">Noviherbaspirillum denitrificans</name>
    <dbReference type="NCBI Taxonomy" id="1968433"/>
    <lineage>
        <taxon>Bacteria</taxon>
        <taxon>Pseudomonadati</taxon>
        <taxon>Pseudomonadota</taxon>
        <taxon>Betaproteobacteria</taxon>
        <taxon>Burkholderiales</taxon>
        <taxon>Oxalobacteraceae</taxon>
        <taxon>Noviherbaspirillum</taxon>
    </lineage>
</organism>
<dbReference type="GO" id="GO:0006355">
    <property type="term" value="P:regulation of DNA-templated transcription"/>
    <property type="evidence" value="ECO:0007669"/>
    <property type="project" value="InterPro"/>
</dbReference>
<feature type="domain" description="Response regulatory" evidence="5">
    <location>
        <begin position="6"/>
        <end position="122"/>
    </location>
</feature>
<dbReference type="SUPFAM" id="SSF52172">
    <property type="entry name" value="CheY-like"/>
    <property type="match status" value="1"/>
</dbReference>
<dbReference type="PRINTS" id="PR00038">
    <property type="entry name" value="HTHLUXR"/>
</dbReference>
<evidence type="ECO:0000256" key="1">
    <source>
        <dbReference type="ARBA" id="ARBA00022553"/>
    </source>
</evidence>
<gene>
    <name evidence="6" type="ORF">AYR66_18680</name>
</gene>
<protein>
    <submittedName>
        <fullName evidence="6">LuxR family transcriptional regulator</fullName>
    </submittedName>
</protein>
<keyword evidence="2" id="KW-0238">DNA-binding</keyword>
<dbReference type="Proteomes" id="UP000197535">
    <property type="component" value="Unassembled WGS sequence"/>
</dbReference>
<dbReference type="InterPro" id="IPR000792">
    <property type="entry name" value="Tscrpt_reg_LuxR_C"/>
</dbReference>
<dbReference type="PROSITE" id="PS50110">
    <property type="entry name" value="RESPONSE_REGULATORY"/>
    <property type="match status" value="1"/>
</dbReference>
<dbReference type="InterPro" id="IPR001789">
    <property type="entry name" value="Sig_transdc_resp-reg_receiver"/>
</dbReference>